<feature type="region of interest" description="Disordered" evidence="1">
    <location>
        <begin position="102"/>
        <end position="122"/>
    </location>
</feature>
<dbReference type="AlphaFoldDB" id="A0A1F6M761"/>
<protein>
    <recommendedName>
        <fullName evidence="5">Cell division protein FtsL</fullName>
    </recommendedName>
</protein>
<evidence type="ECO:0000256" key="1">
    <source>
        <dbReference type="SAM" id="MobiDB-lite"/>
    </source>
</evidence>
<accession>A0A1F6M761</accession>
<evidence type="ECO:0000313" key="3">
    <source>
        <dbReference type="EMBL" id="OGH67492.1"/>
    </source>
</evidence>
<evidence type="ECO:0000313" key="4">
    <source>
        <dbReference type="Proteomes" id="UP000176282"/>
    </source>
</evidence>
<evidence type="ECO:0008006" key="5">
    <source>
        <dbReference type="Google" id="ProtNLM"/>
    </source>
</evidence>
<dbReference type="EMBL" id="MFQB01000031">
    <property type="protein sequence ID" value="OGH67492.1"/>
    <property type="molecule type" value="Genomic_DNA"/>
</dbReference>
<feature type="transmembrane region" description="Helical" evidence="2">
    <location>
        <begin position="21"/>
        <end position="42"/>
    </location>
</feature>
<name>A0A1F6M761_9BACT</name>
<dbReference type="STRING" id="1798680.A3J66_03615"/>
<organism evidence="3 4">
    <name type="scientific">Candidatus Magasanikbacteria bacterium RIFCSPHIGHO2_02_FULL_47_14</name>
    <dbReference type="NCBI Taxonomy" id="1798680"/>
    <lineage>
        <taxon>Bacteria</taxon>
        <taxon>Candidatus Magasanikiibacteriota</taxon>
    </lineage>
</organism>
<dbReference type="InterPro" id="IPR007060">
    <property type="entry name" value="FtsL/DivIC"/>
</dbReference>
<evidence type="ECO:0000256" key="2">
    <source>
        <dbReference type="SAM" id="Phobius"/>
    </source>
</evidence>
<dbReference type="Proteomes" id="UP000176282">
    <property type="component" value="Unassembled WGS sequence"/>
</dbReference>
<keyword evidence="2" id="KW-0812">Transmembrane</keyword>
<comment type="caution">
    <text evidence="3">The sequence shown here is derived from an EMBL/GenBank/DDBJ whole genome shotgun (WGS) entry which is preliminary data.</text>
</comment>
<proteinExistence type="predicted"/>
<gene>
    <name evidence="3" type="ORF">A3J66_03615</name>
</gene>
<reference evidence="3 4" key="1">
    <citation type="journal article" date="2016" name="Nat. Commun.">
        <title>Thousands of microbial genomes shed light on interconnected biogeochemical processes in an aquifer system.</title>
        <authorList>
            <person name="Anantharaman K."/>
            <person name="Brown C.T."/>
            <person name="Hug L.A."/>
            <person name="Sharon I."/>
            <person name="Castelle C.J."/>
            <person name="Probst A.J."/>
            <person name="Thomas B.C."/>
            <person name="Singh A."/>
            <person name="Wilkins M.J."/>
            <person name="Karaoz U."/>
            <person name="Brodie E.L."/>
            <person name="Williams K.H."/>
            <person name="Hubbard S.S."/>
            <person name="Banfield J.F."/>
        </authorList>
    </citation>
    <scope>NUCLEOTIDE SEQUENCE [LARGE SCALE GENOMIC DNA]</scope>
</reference>
<keyword evidence="2" id="KW-0472">Membrane</keyword>
<keyword evidence="2" id="KW-1133">Transmembrane helix</keyword>
<dbReference type="Pfam" id="PF04977">
    <property type="entry name" value="DivIC"/>
    <property type="match status" value="1"/>
</dbReference>
<sequence length="142" mass="16733">MTFDRESKDQSFVRRFFRSRLFLIILLVFITLVALSYARAYYQDYTIRQEIKTLEGEVQRLERKRLESLDILNYVMSDAFVEEKARRELNMKKPGEHVAIIEGQGGGLSTTPSLEAESEDPRQDISNPLKWVYYFFNSSYGR</sequence>